<accession>A0A8H7R3J2</accession>
<feature type="compositionally biased region" description="Low complexity" evidence="1">
    <location>
        <begin position="63"/>
        <end position="76"/>
    </location>
</feature>
<dbReference type="AlphaFoldDB" id="A0A8H7R3J2"/>
<comment type="caution">
    <text evidence="2">The sequence shown here is derived from an EMBL/GenBank/DDBJ whole genome shotgun (WGS) entry which is preliminary data.</text>
</comment>
<evidence type="ECO:0000256" key="1">
    <source>
        <dbReference type="SAM" id="MobiDB-lite"/>
    </source>
</evidence>
<protein>
    <submittedName>
        <fullName evidence="2">Uncharacterized protein</fullName>
    </submittedName>
</protein>
<evidence type="ECO:0000313" key="2">
    <source>
        <dbReference type="EMBL" id="KAG2203809.1"/>
    </source>
</evidence>
<feature type="compositionally biased region" description="Polar residues" evidence="1">
    <location>
        <begin position="1"/>
        <end position="46"/>
    </location>
</feature>
<gene>
    <name evidence="2" type="ORF">INT47_012742</name>
</gene>
<keyword evidence="3" id="KW-1185">Reference proteome</keyword>
<feature type="region of interest" description="Disordered" evidence="1">
    <location>
        <begin position="1"/>
        <end position="91"/>
    </location>
</feature>
<dbReference type="Proteomes" id="UP000603453">
    <property type="component" value="Unassembled WGS sequence"/>
</dbReference>
<sequence>MSNQSESISSPQNNSVVSRGSTPTGSQAPQEGSASNGSGSLESNSAPVLGEEDIEMTDVESQVNSTTVEPEVVSVSRNTDRSPAPSVINGSSNATLLEKLKDQRTRLLARAEVLFEAVDNGTTERF</sequence>
<dbReference type="EMBL" id="JAEPRD010000049">
    <property type="protein sequence ID" value="KAG2203809.1"/>
    <property type="molecule type" value="Genomic_DNA"/>
</dbReference>
<reference evidence="2" key="1">
    <citation type="submission" date="2020-12" db="EMBL/GenBank/DDBJ databases">
        <title>Metabolic potential, ecology and presence of endohyphal bacteria is reflected in genomic diversity of Mucoromycotina.</title>
        <authorList>
            <person name="Muszewska A."/>
            <person name="Okrasinska A."/>
            <person name="Steczkiewicz K."/>
            <person name="Drgas O."/>
            <person name="Orlowska M."/>
            <person name="Perlinska-Lenart U."/>
            <person name="Aleksandrzak-Piekarczyk T."/>
            <person name="Szatraj K."/>
            <person name="Zielenkiewicz U."/>
            <person name="Pilsyk S."/>
            <person name="Malc E."/>
            <person name="Mieczkowski P."/>
            <person name="Kruszewska J.S."/>
            <person name="Biernat P."/>
            <person name="Pawlowska J."/>
        </authorList>
    </citation>
    <scope>NUCLEOTIDE SEQUENCE</scope>
    <source>
        <strain evidence="2">WA0000017839</strain>
    </source>
</reference>
<name>A0A8H7R3J2_9FUNG</name>
<evidence type="ECO:0000313" key="3">
    <source>
        <dbReference type="Proteomes" id="UP000603453"/>
    </source>
</evidence>
<proteinExistence type="predicted"/>
<organism evidence="2 3">
    <name type="scientific">Mucor saturninus</name>
    <dbReference type="NCBI Taxonomy" id="64648"/>
    <lineage>
        <taxon>Eukaryota</taxon>
        <taxon>Fungi</taxon>
        <taxon>Fungi incertae sedis</taxon>
        <taxon>Mucoromycota</taxon>
        <taxon>Mucoromycotina</taxon>
        <taxon>Mucoromycetes</taxon>
        <taxon>Mucorales</taxon>
        <taxon>Mucorineae</taxon>
        <taxon>Mucoraceae</taxon>
        <taxon>Mucor</taxon>
    </lineage>
</organism>